<comment type="caution">
    <text evidence="6">The sequence shown here is derived from an EMBL/GenBank/DDBJ whole genome shotgun (WGS) entry which is preliminary data.</text>
</comment>
<feature type="region of interest" description="Disordered" evidence="4">
    <location>
        <begin position="172"/>
        <end position="201"/>
    </location>
</feature>
<feature type="region of interest" description="Disordered" evidence="4">
    <location>
        <begin position="213"/>
        <end position="308"/>
    </location>
</feature>
<dbReference type="GO" id="GO:0003677">
    <property type="term" value="F:DNA binding"/>
    <property type="evidence" value="ECO:0007669"/>
    <property type="project" value="InterPro"/>
</dbReference>
<feature type="compositionally biased region" description="Basic and acidic residues" evidence="4">
    <location>
        <begin position="214"/>
        <end position="230"/>
    </location>
</feature>
<evidence type="ECO:0000256" key="2">
    <source>
        <dbReference type="ARBA" id="ARBA00022771"/>
    </source>
</evidence>
<evidence type="ECO:0000256" key="4">
    <source>
        <dbReference type="SAM" id="MobiDB-lite"/>
    </source>
</evidence>
<feature type="compositionally biased region" description="Basic and acidic residues" evidence="4">
    <location>
        <begin position="237"/>
        <end position="271"/>
    </location>
</feature>
<dbReference type="InParanoid" id="A0A024GP68"/>
<accession>A0A024GP68</accession>
<dbReference type="Pfam" id="PF02892">
    <property type="entry name" value="zf-BED"/>
    <property type="match status" value="1"/>
</dbReference>
<dbReference type="PANTHER" id="PTHR40866:SF1">
    <property type="entry name" value="BED-TYPE DOMAIN-CONTAINING PROTEIN"/>
    <property type="match status" value="1"/>
</dbReference>
<sequence>MEWSNKDIAQTFYTKIELRPNLHQCHLCGDAIKQKVATGYTNLINHLKARHPRYREELEATDGIVSSKKMYLMDSLANSAPDTEKCAIENDLSASSASADNDRMVNRALECQSMTTFFFEKIDEDHYRCKQLHCRRVYAQRRGTGFTNLKYHLRICIGPNFESKFKQEGFKTSQEESLFDQNSMKKDCQSDSNLCEEDTGRLDQDDEVILSEYMQKKGDFPGVRIEKKNSENNSEENGDKSHDSAHSSEDKQERIQSEKVVEGRTDTERSENSSNLSRTKRNVGVVERSQSSSCEEIGGKNSKRSKTSIPYKRRNDRTNELLDIHQAMIHKIIDTHERSLMKFLQFEREEREKDRLAHMQIMTTMIKAFVRPHE</sequence>
<dbReference type="Proteomes" id="UP000053237">
    <property type="component" value="Unassembled WGS sequence"/>
</dbReference>
<dbReference type="EMBL" id="CAIX01000231">
    <property type="protein sequence ID" value="CCI48512.1"/>
    <property type="molecule type" value="Genomic_DNA"/>
</dbReference>
<dbReference type="AlphaFoldDB" id="A0A024GP68"/>
<evidence type="ECO:0000313" key="6">
    <source>
        <dbReference type="EMBL" id="CCI48512.1"/>
    </source>
</evidence>
<evidence type="ECO:0000313" key="7">
    <source>
        <dbReference type="Proteomes" id="UP000053237"/>
    </source>
</evidence>
<dbReference type="InterPro" id="IPR003656">
    <property type="entry name" value="Znf_BED"/>
</dbReference>
<dbReference type="OrthoDB" id="97631at2759"/>
<feature type="compositionally biased region" description="Polar residues" evidence="4">
    <location>
        <begin position="172"/>
        <end position="182"/>
    </location>
</feature>
<keyword evidence="7" id="KW-1185">Reference proteome</keyword>
<organism evidence="6 7">
    <name type="scientific">Albugo candida</name>
    <dbReference type="NCBI Taxonomy" id="65357"/>
    <lineage>
        <taxon>Eukaryota</taxon>
        <taxon>Sar</taxon>
        <taxon>Stramenopiles</taxon>
        <taxon>Oomycota</taxon>
        <taxon>Peronosporomycetes</taxon>
        <taxon>Albuginales</taxon>
        <taxon>Albuginaceae</taxon>
        <taxon>Albugo</taxon>
    </lineage>
</organism>
<evidence type="ECO:0000256" key="1">
    <source>
        <dbReference type="ARBA" id="ARBA00022723"/>
    </source>
</evidence>
<reference evidence="6 7" key="1">
    <citation type="submission" date="2012-05" db="EMBL/GenBank/DDBJ databases">
        <title>Recombination and specialization in a pathogen metapopulation.</title>
        <authorList>
            <person name="Gardiner A."/>
            <person name="Kemen E."/>
            <person name="Schultz-Larsen T."/>
            <person name="MacLean D."/>
            <person name="Van Oosterhout C."/>
            <person name="Jones J.D.G."/>
        </authorList>
    </citation>
    <scope>NUCLEOTIDE SEQUENCE [LARGE SCALE GENOMIC DNA]</scope>
    <source>
        <strain evidence="6 7">Ac Nc2</strain>
    </source>
</reference>
<protein>
    <recommendedName>
        <fullName evidence="5">BED-type domain-containing protein</fullName>
    </recommendedName>
</protein>
<keyword evidence="1" id="KW-0479">Metal-binding</keyword>
<name>A0A024GP68_9STRA</name>
<dbReference type="GO" id="GO:0008270">
    <property type="term" value="F:zinc ion binding"/>
    <property type="evidence" value="ECO:0007669"/>
    <property type="project" value="UniProtKB-KW"/>
</dbReference>
<feature type="domain" description="BED-type" evidence="5">
    <location>
        <begin position="13"/>
        <end position="52"/>
    </location>
</feature>
<keyword evidence="2" id="KW-0863">Zinc-finger</keyword>
<dbReference type="PANTHER" id="PTHR40866">
    <property type="entry name" value="BED-TYPE DOMAIN-CONTAINING PROTEIN"/>
    <property type="match status" value="1"/>
</dbReference>
<proteinExistence type="predicted"/>
<keyword evidence="3" id="KW-0862">Zinc</keyword>
<evidence type="ECO:0000256" key="3">
    <source>
        <dbReference type="ARBA" id="ARBA00022833"/>
    </source>
</evidence>
<gene>
    <name evidence="6" type="ORF">BN9_096500</name>
</gene>
<evidence type="ECO:0000259" key="5">
    <source>
        <dbReference type="Pfam" id="PF02892"/>
    </source>
</evidence>